<dbReference type="AlphaFoldDB" id="A0A0E9PQ29"/>
<reference evidence="1" key="1">
    <citation type="submission" date="2014-11" db="EMBL/GenBank/DDBJ databases">
        <authorList>
            <person name="Amaro Gonzalez C."/>
        </authorList>
    </citation>
    <scope>NUCLEOTIDE SEQUENCE</scope>
</reference>
<sequence>MFSVSWIFFRCYTLIYHNNC</sequence>
<protein>
    <submittedName>
        <fullName evidence="1">Uncharacterized protein</fullName>
    </submittedName>
</protein>
<accession>A0A0E9PQ29</accession>
<name>A0A0E9PQ29_ANGAN</name>
<organism evidence="1">
    <name type="scientific">Anguilla anguilla</name>
    <name type="common">European freshwater eel</name>
    <name type="synonym">Muraena anguilla</name>
    <dbReference type="NCBI Taxonomy" id="7936"/>
    <lineage>
        <taxon>Eukaryota</taxon>
        <taxon>Metazoa</taxon>
        <taxon>Chordata</taxon>
        <taxon>Craniata</taxon>
        <taxon>Vertebrata</taxon>
        <taxon>Euteleostomi</taxon>
        <taxon>Actinopterygii</taxon>
        <taxon>Neopterygii</taxon>
        <taxon>Teleostei</taxon>
        <taxon>Anguilliformes</taxon>
        <taxon>Anguillidae</taxon>
        <taxon>Anguilla</taxon>
    </lineage>
</organism>
<evidence type="ECO:0000313" key="1">
    <source>
        <dbReference type="EMBL" id="JAH05948.1"/>
    </source>
</evidence>
<reference evidence="1" key="2">
    <citation type="journal article" date="2015" name="Fish Shellfish Immunol.">
        <title>Early steps in the European eel (Anguilla anguilla)-Vibrio vulnificus interaction in the gills: Role of the RtxA13 toxin.</title>
        <authorList>
            <person name="Callol A."/>
            <person name="Pajuelo D."/>
            <person name="Ebbesson L."/>
            <person name="Teles M."/>
            <person name="MacKenzie S."/>
            <person name="Amaro C."/>
        </authorList>
    </citation>
    <scope>NUCLEOTIDE SEQUENCE</scope>
</reference>
<proteinExistence type="predicted"/>
<dbReference type="EMBL" id="GBXM01102629">
    <property type="protein sequence ID" value="JAH05948.1"/>
    <property type="molecule type" value="Transcribed_RNA"/>
</dbReference>